<dbReference type="EMBL" id="JAWRVI010000021">
    <property type="protein sequence ID" value="KAK4089063.1"/>
    <property type="molecule type" value="Genomic_DNA"/>
</dbReference>
<proteinExistence type="predicted"/>
<evidence type="ECO:0000256" key="1">
    <source>
        <dbReference type="SAM" id="MobiDB-lite"/>
    </source>
</evidence>
<protein>
    <submittedName>
        <fullName evidence="2">Uncharacterized protein</fullName>
    </submittedName>
</protein>
<feature type="region of interest" description="Disordered" evidence="1">
    <location>
        <begin position="254"/>
        <end position="278"/>
    </location>
</feature>
<evidence type="ECO:0000313" key="3">
    <source>
        <dbReference type="Proteomes" id="UP001287286"/>
    </source>
</evidence>
<name>A0ABR0BZG9_PURLI</name>
<reference evidence="2 3" key="1">
    <citation type="journal article" date="2024" name="Microbiol. Resour. Announc.">
        <title>Genome annotations for the ascomycete fungi Trichoderma harzianum, Trichoderma aggressivum, and Purpureocillium lilacinum.</title>
        <authorList>
            <person name="Beijen E.P.W."/>
            <person name="Ohm R.A."/>
        </authorList>
    </citation>
    <scope>NUCLEOTIDE SEQUENCE [LARGE SCALE GENOMIC DNA]</scope>
    <source>
        <strain evidence="2 3">CBS 150709</strain>
    </source>
</reference>
<feature type="compositionally biased region" description="Polar residues" evidence="1">
    <location>
        <begin position="266"/>
        <end position="277"/>
    </location>
</feature>
<feature type="compositionally biased region" description="Polar residues" evidence="1">
    <location>
        <begin position="220"/>
        <end position="235"/>
    </location>
</feature>
<keyword evidence="3" id="KW-1185">Reference proteome</keyword>
<accession>A0ABR0BZG9</accession>
<comment type="caution">
    <text evidence="2">The sequence shown here is derived from an EMBL/GenBank/DDBJ whole genome shotgun (WGS) entry which is preliminary data.</text>
</comment>
<feature type="region of interest" description="Disordered" evidence="1">
    <location>
        <begin position="73"/>
        <end position="106"/>
    </location>
</feature>
<organism evidence="2 3">
    <name type="scientific">Purpureocillium lilacinum</name>
    <name type="common">Paecilomyces lilacinus</name>
    <dbReference type="NCBI Taxonomy" id="33203"/>
    <lineage>
        <taxon>Eukaryota</taxon>
        <taxon>Fungi</taxon>
        <taxon>Dikarya</taxon>
        <taxon>Ascomycota</taxon>
        <taxon>Pezizomycotina</taxon>
        <taxon>Sordariomycetes</taxon>
        <taxon>Hypocreomycetidae</taxon>
        <taxon>Hypocreales</taxon>
        <taxon>Ophiocordycipitaceae</taxon>
        <taxon>Purpureocillium</taxon>
    </lineage>
</organism>
<sequence length="341" mass="37548">MESTSPVSHNNAGIMTHEARPQEAAAADTHDAHTTLRCTIAHVRLEREQPKHRRIPKRFRRYVPSPLAQCWNQDSVPTPPASEHNSACPSPNGDKPSLAVADNTPPGVQLDQSKVFLGYAPVVGADNSSVIGGGLRNEGDIQGTDRGGEVIPRRSVGELTMRPEVDYATVFHELSLLEWEQRQFQHQQYRHHHHHIQQPVPRHTQQRSMVLQPPIGTGRPSRTQPQNETTHCQQQGNTFSTDAAEAAAEITRPLGPVPSLRHPSNGWPQCPTSAPSLQQGQWQRQFGQEQVYRLPPWHEGMASGGINTEFVGFGAGLGLTGIPNTQHGSVIQSADGEEEEF</sequence>
<evidence type="ECO:0000313" key="2">
    <source>
        <dbReference type="EMBL" id="KAK4089063.1"/>
    </source>
</evidence>
<dbReference type="Proteomes" id="UP001287286">
    <property type="component" value="Unassembled WGS sequence"/>
</dbReference>
<gene>
    <name evidence="2" type="ORF">Purlil1_6496</name>
</gene>
<feature type="region of interest" description="Disordered" evidence="1">
    <location>
        <begin position="192"/>
        <end position="235"/>
    </location>
</feature>